<dbReference type="EMBL" id="DF973683">
    <property type="protein sequence ID" value="GAU37650.1"/>
    <property type="molecule type" value="Genomic_DNA"/>
</dbReference>
<evidence type="ECO:0000256" key="1">
    <source>
        <dbReference type="SAM" id="MobiDB-lite"/>
    </source>
</evidence>
<proteinExistence type="predicted"/>
<name>A0A2Z6NMA7_TRISU</name>
<feature type="region of interest" description="Disordered" evidence="1">
    <location>
        <begin position="17"/>
        <end position="44"/>
    </location>
</feature>
<evidence type="ECO:0000313" key="2">
    <source>
        <dbReference type="EMBL" id="GAU37650.1"/>
    </source>
</evidence>
<protein>
    <recommendedName>
        <fullName evidence="4">Sulfate transporter</fullName>
    </recommendedName>
</protein>
<sequence length="104" mass="11757">MPSKDRREVLKVLKKNVRSRRGGSRVNRSCEVVHQDSSKGTHLSASVNNDLRHWVVMQGNERMVVNDVWGIGNAIGVKFKGDNSNMFNVLSRARKSKQVGVVRR</sequence>
<dbReference type="Proteomes" id="UP000242715">
    <property type="component" value="Unassembled WGS sequence"/>
</dbReference>
<reference evidence="3" key="1">
    <citation type="journal article" date="2017" name="Front. Plant Sci.">
        <title>Climate Clever Clovers: New Paradigm to Reduce the Environmental Footprint of Ruminants by Breeding Low Methanogenic Forages Utilizing Haplotype Variation.</title>
        <authorList>
            <person name="Kaur P."/>
            <person name="Appels R."/>
            <person name="Bayer P.E."/>
            <person name="Keeble-Gagnere G."/>
            <person name="Wang J."/>
            <person name="Hirakawa H."/>
            <person name="Shirasawa K."/>
            <person name="Vercoe P."/>
            <person name="Stefanova K."/>
            <person name="Durmic Z."/>
            <person name="Nichols P."/>
            <person name="Revell C."/>
            <person name="Isobe S.N."/>
            <person name="Edwards D."/>
            <person name="Erskine W."/>
        </authorList>
    </citation>
    <scope>NUCLEOTIDE SEQUENCE [LARGE SCALE GENOMIC DNA]</scope>
    <source>
        <strain evidence="3">cv. Daliak</strain>
    </source>
</reference>
<gene>
    <name evidence="2" type="ORF">TSUD_220760</name>
</gene>
<accession>A0A2Z6NMA7</accession>
<keyword evidence="3" id="KW-1185">Reference proteome</keyword>
<dbReference type="AlphaFoldDB" id="A0A2Z6NMA7"/>
<evidence type="ECO:0000313" key="3">
    <source>
        <dbReference type="Proteomes" id="UP000242715"/>
    </source>
</evidence>
<evidence type="ECO:0008006" key="4">
    <source>
        <dbReference type="Google" id="ProtNLM"/>
    </source>
</evidence>
<organism evidence="2 3">
    <name type="scientific">Trifolium subterraneum</name>
    <name type="common">Subterranean clover</name>
    <dbReference type="NCBI Taxonomy" id="3900"/>
    <lineage>
        <taxon>Eukaryota</taxon>
        <taxon>Viridiplantae</taxon>
        <taxon>Streptophyta</taxon>
        <taxon>Embryophyta</taxon>
        <taxon>Tracheophyta</taxon>
        <taxon>Spermatophyta</taxon>
        <taxon>Magnoliopsida</taxon>
        <taxon>eudicotyledons</taxon>
        <taxon>Gunneridae</taxon>
        <taxon>Pentapetalae</taxon>
        <taxon>rosids</taxon>
        <taxon>fabids</taxon>
        <taxon>Fabales</taxon>
        <taxon>Fabaceae</taxon>
        <taxon>Papilionoideae</taxon>
        <taxon>50 kb inversion clade</taxon>
        <taxon>NPAAA clade</taxon>
        <taxon>Hologalegina</taxon>
        <taxon>IRL clade</taxon>
        <taxon>Trifolieae</taxon>
        <taxon>Trifolium</taxon>
    </lineage>
</organism>